<proteinExistence type="predicted"/>
<evidence type="ECO:0000313" key="1">
    <source>
        <dbReference type="EMBL" id="NKX54574.1"/>
    </source>
</evidence>
<keyword evidence="2" id="KW-1185">Reference proteome</keyword>
<reference evidence="1 2" key="1">
    <citation type="submission" date="2020-04" db="EMBL/GenBank/DDBJ databases">
        <title>Arthrobacter sp. nov.</title>
        <authorList>
            <person name="Liu S."/>
        </authorList>
    </citation>
    <scope>NUCLEOTIDE SEQUENCE [LARGE SCALE GENOMIC DNA]</scope>
    <source>
        <strain evidence="1 2">E918</strain>
    </source>
</reference>
<dbReference type="RefSeq" id="WP_168485916.1">
    <property type="nucleotide sequence ID" value="NZ_JAAZSQ010000006.1"/>
</dbReference>
<dbReference type="EMBL" id="JAAZSQ010000006">
    <property type="protein sequence ID" value="NKX54574.1"/>
    <property type="molecule type" value="Genomic_DNA"/>
</dbReference>
<dbReference type="AlphaFoldDB" id="A0A7X6HCG5"/>
<sequence>MKPHIETNTLPLSIANVDSTVYLDLGTLHSPEVATRSGSSANLSPAQEHMLAAVACRAGEVEAAEWALDQAQASCGEQIVAALSSGLPAGSVAEAAGVSASALAKIVAAQAPRAG</sequence>
<evidence type="ECO:0000313" key="2">
    <source>
        <dbReference type="Proteomes" id="UP000544090"/>
    </source>
</evidence>
<comment type="caution">
    <text evidence="1">The sequence shown here is derived from an EMBL/GenBank/DDBJ whole genome shotgun (WGS) entry which is preliminary data.</text>
</comment>
<gene>
    <name evidence="1" type="ORF">HGG74_08480</name>
</gene>
<dbReference type="Proteomes" id="UP000544090">
    <property type="component" value="Unassembled WGS sequence"/>
</dbReference>
<accession>A0A7X6HCG5</accession>
<name>A0A7X6HCG5_9MICC</name>
<protein>
    <submittedName>
        <fullName evidence="1">Uncharacterized protein</fullName>
    </submittedName>
</protein>
<organism evidence="1 2">
    <name type="scientific">Arthrobacter mobilis</name>
    <dbReference type="NCBI Taxonomy" id="2724944"/>
    <lineage>
        <taxon>Bacteria</taxon>
        <taxon>Bacillati</taxon>
        <taxon>Actinomycetota</taxon>
        <taxon>Actinomycetes</taxon>
        <taxon>Micrococcales</taxon>
        <taxon>Micrococcaceae</taxon>
        <taxon>Arthrobacter</taxon>
    </lineage>
</organism>